<evidence type="ECO:0000313" key="3">
    <source>
        <dbReference type="Proteomes" id="UP000324748"/>
    </source>
</evidence>
<evidence type="ECO:0000313" key="2">
    <source>
        <dbReference type="EMBL" id="KAA1103892.1"/>
    </source>
</evidence>
<protein>
    <submittedName>
        <fullName evidence="1">Uncharacterized protein</fullName>
    </submittedName>
</protein>
<reference evidence="3 4" key="1">
    <citation type="submission" date="2019-05" db="EMBL/GenBank/DDBJ databases">
        <title>Emergence of the Ug99 lineage of the wheat stem rust pathogen through somatic hybridization.</title>
        <authorList>
            <person name="Li F."/>
            <person name="Upadhyaya N.M."/>
            <person name="Sperschneider J."/>
            <person name="Matny O."/>
            <person name="Nguyen-Phuc H."/>
            <person name="Mago R."/>
            <person name="Raley C."/>
            <person name="Miller M.E."/>
            <person name="Silverstein K.A.T."/>
            <person name="Henningsen E."/>
            <person name="Hirsch C.D."/>
            <person name="Visser B."/>
            <person name="Pretorius Z.A."/>
            <person name="Steffenson B.J."/>
            <person name="Schwessinger B."/>
            <person name="Dodds P.N."/>
            <person name="Figueroa M."/>
        </authorList>
    </citation>
    <scope>NUCLEOTIDE SEQUENCE [LARGE SCALE GENOMIC DNA]</scope>
    <source>
        <strain evidence="2">21-0</strain>
        <strain evidence="1 4">Ug99</strain>
    </source>
</reference>
<accession>A0A5B0MVG3</accession>
<keyword evidence="3" id="KW-1185">Reference proteome</keyword>
<evidence type="ECO:0000313" key="1">
    <source>
        <dbReference type="EMBL" id="KAA1080166.1"/>
    </source>
</evidence>
<evidence type="ECO:0000313" key="4">
    <source>
        <dbReference type="Proteomes" id="UP000325313"/>
    </source>
</evidence>
<dbReference type="Proteomes" id="UP000325313">
    <property type="component" value="Unassembled WGS sequence"/>
</dbReference>
<name>A0A5B0MVG3_PUCGR</name>
<organism evidence="1 4">
    <name type="scientific">Puccinia graminis f. sp. tritici</name>
    <dbReference type="NCBI Taxonomy" id="56615"/>
    <lineage>
        <taxon>Eukaryota</taxon>
        <taxon>Fungi</taxon>
        <taxon>Dikarya</taxon>
        <taxon>Basidiomycota</taxon>
        <taxon>Pucciniomycotina</taxon>
        <taxon>Pucciniomycetes</taxon>
        <taxon>Pucciniales</taxon>
        <taxon>Pucciniaceae</taxon>
        <taxon>Puccinia</taxon>
    </lineage>
</organism>
<dbReference type="EMBL" id="VDEP01000442">
    <property type="protein sequence ID" value="KAA1080166.1"/>
    <property type="molecule type" value="Genomic_DNA"/>
</dbReference>
<gene>
    <name evidence="2" type="ORF">PGT21_003739</name>
    <name evidence="1" type="ORF">PGTUg99_018558</name>
</gene>
<dbReference type="Proteomes" id="UP000324748">
    <property type="component" value="Unassembled WGS sequence"/>
</dbReference>
<sequence>MIEELAGSRSIVQVMMVGLMVRLIQDTGKSQWVSCKCGKLYRQTWIVPAEVEGIKWKTTTARYYLATDALFKAPDDTQQTNVPEVGICMDSSLRGDGVPS</sequence>
<dbReference type="EMBL" id="VSWC01000041">
    <property type="protein sequence ID" value="KAA1103892.1"/>
    <property type="molecule type" value="Genomic_DNA"/>
</dbReference>
<dbReference type="AlphaFoldDB" id="A0A5B0MVG3"/>
<comment type="caution">
    <text evidence="1">The sequence shown here is derived from an EMBL/GenBank/DDBJ whole genome shotgun (WGS) entry which is preliminary data.</text>
</comment>
<proteinExistence type="predicted"/>